<dbReference type="EMBL" id="VSWC01000029">
    <property type="protein sequence ID" value="KAA1107237.1"/>
    <property type="molecule type" value="Genomic_DNA"/>
</dbReference>
<evidence type="ECO:0000313" key="3">
    <source>
        <dbReference type="EMBL" id="KAA1124949.1"/>
    </source>
</evidence>
<organism evidence="2 4">
    <name type="scientific">Puccinia graminis f. sp. tritici</name>
    <dbReference type="NCBI Taxonomy" id="56615"/>
    <lineage>
        <taxon>Eukaryota</taxon>
        <taxon>Fungi</taxon>
        <taxon>Dikarya</taxon>
        <taxon>Basidiomycota</taxon>
        <taxon>Pucciniomycotina</taxon>
        <taxon>Pucciniomycetes</taxon>
        <taxon>Pucciniales</taxon>
        <taxon>Pucciniaceae</taxon>
        <taxon>Puccinia</taxon>
    </lineage>
</organism>
<dbReference type="Proteomes" id="UP000324748">
    <property type="component" value="Unassembled WGS sequence"/>
</dbReference>
<evidence type="ECO:0000313" key="5">
    <source>
        <dbReference type="Proteomes" id="UP000325313"/>
    </source>
</evidence>
<evidence type="ECO:0000313" key="4">
    <source>
        <dbReference type="Proteomes" id="UP000324748"/>
    </source>
</evidence>
<name>A0A5B0Q2D0_PUCGR</name>
<evidence type="ECO:0000313" key="2">
    <source>
        <dbReference type="EMBL" id="KAA1107237.1"/>
    </source>
</evidence>
<feature type="region of interest" description="Disordered" evidence="1">
    <location>
        <begin position="42"/>
        <end position="66"/>
    </location>
</feature>
<feature type="compositionally biased region" description="Polar residues" evidence="1">
    <location>
        <begin position="265"/>
        <end position="277"/>
    </location>
</feature>
<accession>A0A5B0Q2D0</accession>
<feature type="region of interest" description="Disordered" evidence="1">
    <location>
        <begin position="135"/>
        <end position="156"/>
    </location>
</feature>
<dbReference type="Proteomes" id="UP000325313">
    <property type="component" value="Unassembled WGS sequence"/>
</dbReference>
<reference evidence="4 5" key="1">
    <citation type="submission" date="2019-05" db="EMBL/GenBank/DDBJ databases">
        <title>Emergence of the Ug99 lineage of the wheat stem rust pathogen through somatic hybridization.</title>
        <authorList>
            <person name="Li F."/>
            <person name="Upadhyaya N.M."/>
            <person name="Sperschneider J."/>
            <person name="Matny O."/>
            <person name="Nguyen-Phuc H."/>
            <person name="Mago R."/>
            <person name="Raley C."/>
            <person name="Miller M.E."/>
            <person name="Silverstein K.A.T."/>
            <person name="Henningsen E."/>
            <person name="Hirsch C.D."/>
            <person name="Visser B."/>
            <person name="Pretorius Z.A."/>
            <person name="Steffenson B.J."/>
            <person name="Schwessinger B."/>
            <person name="Dodds P.N."/>
            <person name="Figueroa M."/>
        </authorList>
    </citation>
    <scope>NUCLEOTIDE SEQUENCE [LARGE SCALE GENOMIC DNA]</scope>
    <source>
        <strain evidence="2">21-0</strain>
        <strain evidence="3 5">Ug99</strain>
    </source>
</reference>
<proteinExistence type="predicted"/>
<evidence type="ECO:0000256" key="1">
    <source>
        <dbReference type="SAM" id="MobiDB-lite"/>
    </source>
</evidence>
<protein>
    <submittedName>
        <fullName evidence="2">Uncharacterized protein</fullName>
    </submittedName>
</protein>
<feature type="region of interest" description="Disordered" evidence="1">
    <location>
        <begin position="247"/>
        <end position="290"/>
    </location>
</feature>
<dbReference type="EMBL" id="VDEP01000203">
    <property type="protein sequence ID" value="KAA1124949.1"/>
    <property type="molecule type" value="Genomic_DNA"/>
</dbReference>
<dbReference type="AlphaFoldDB" id="A0A5B0Q2D0"/>
<feature type="compositionally biased region" description="Polar residues" evidence="1">
    <location>
        <begin position="247"/>
        <end position="256"/>
    </location>
</feature>
<keyword evidence="4" id="KW-1185">Reference proteome</keyword>
<sequence length="290" mass="32089">MFLLPCCLGRSRKLETSKVEQPADNDISSCSDSEVVSAMKEIEPKLPQAAPTPRRTRTTDSNKSGMRSRSSILSWCSVTSVINFCHTLKSSEPSPSMQASPSTIPCTSPIPAANPRTKLNDISSILSLIIQEEGEDQLPNRRQSYSDDPFAPPTPRATRFGSFSNCSLDDHTTLRSSVQSTPAEANNLNISNIEDRTLTLPESVCLPNIDRLSKFDFNEWNPKWIKNSPVIQPIPVGHLSMSTIRMSPSPTLTYRPQQFARRGSRTPTLSSHTNYSSRTEDSNQIPPPQV</sequence>
<dbReference type="OrthoDB" id="2500825at2759"/>
<gene>
    <name evidence="2" type="ORF">PGT21_007311</name>
    <name evidence="3" type="ORF">PGTUg99_037085</name>
</gene>
<comment type="caution">
    <text evidence="2">The sequence shown here is derived from an EMBL/GenBank/DDBJ whole genome shotgun (WGS) entry which is preliminary data.</text>
</comment>